<dbReference type="Proteomes" id="UP000076744">
    <property type="component" value="Unassembled WGS sequence"/>
</dbReference>
<dbReference type="CDD" id="cd02440">
    <property type="entry name" value="AdoMet_MTases"/>
    <property type="match status" value="2"/>
</dbReference>
<dbReference type="PANTHER" id="PTHR43861:SF1">
    <property type="entry name" value="TRANS-ACONITATE 2-METHYLTRANSFERASE"/>
    <property type="match status" value="1"/>
</dbReference>
<keyword evidence="1 5" id="KW-0489">Methyltransferase</keyword>
<dbReference type="EMBL" id="AZHB01000010">
    <property type="protein sequence ID" value="OAA64044.1"/>
    <property type="molecule type" value="Genomic_DNA"/>
</dbReference>
<protein>
    <submittedName>
        <fullName evidence="5">Methyltransferase type 11</fullName>
    </submittedName>
</protein>
<evidence type="ECO:0000259" key="4">
    <source>
        <dbReference type="Pfam" id="PF13649"/>
    </source>
</evidence>
<proteinExistence type="predicted"/>
<feature type="domain" description="Methyltransferase type 11" evidence="3">
    <location>
        <begin position="278"/>
        <end position="363"/>
    </location>
</feature>
<dbReference type="RefSeq" id="XP_018704693.1">
    <property type="nucleotide sequence ID" value="XM_018848358.1"/>
</dbReference>
<dbReference type="InterPro" id="IPR041698">
    <property type="entry name" value="Methyltransf_25"/>
</dbReference>
<accession>A0A167WPB6</accession>
<dbReference type="PANTHER" id="PTHR43861">
    <property type="entry name" value="TRANS-ACONITATE 2-METHYLTRANSFERASE-RELATED"/>
    <property type="match status" value="1"/>
</dbReference>
<keyword evidence="6" id="KW-1185">Reference proteome</keyword>
<feature type="domain" description="Methyltransferase" evidence="4">
    <location>
        <begin position="50"/>
        <end position="138"/>
    </location>
</feature>
<evidence type="ECO:0000313" key="6">
    <source>
        <dbReference type="Proteomes" id="UP000076744"/>
    </source>
</evidence>
<dbReference type="OrthoDB" id="540004at2759"/>
<dbReference type="InterPro" id="IPR013216">
    <property type="entry name" value="Methyltransf_11"/>
</dbReference>
<sequence length="510" mass="56369">MSASAKIPSDVEALYDQVSAGFRDAWGDCDPAMVDILESIRESHASGSSVLDIGCGPGGPASRLIKAGYHVTGIDLSQKMIDICQATLPGKFMKTDMRKFEPKVRFDIIVCSFSLFHVSHAATYSMLVKMASWLRPSGTVVIASIAAEDYSRCSPKLPEIQQKQYVENILTNFMGHEVPATLLTTKEWLRILQEASFQIQSVDRHSRQVDKYSYDEKHIFITANRTHEEPLFGPYPLPTVKRRPHLLSNGALEPFVKRLTRRELEAALEAVKDNEKVLSIGSGNGELPVWIAKRAGTAYALKPNCDRSDVEAEKWSESQVEISQGAAEHLPFKDNKFDAAVAVWQLHYVQDLELSLREMTRVVDATAPNARIVIVQGAPDNEVAKLTNKACAEIVEEGMAKGESAADHHGLLLATAARVFTQRGFGDIEVCHVQMACNFPEEDVETRCQVAAEVLTNFWYKEHERVEDIKAAFVPVLKEHFASSPWEVGAQAVMMVAKPKAVAGEFAAGI</sequence>
<gene>
    <name evidence="5" type="ORF">ISF_04753</name>
</gene>
<evidence type="ECO:0000313" key="5">
    <source>
        <dbReference type="EMBL" id="OAA64044.1"/>
    </source>
</evidence>
<dbReference type="AlphaFoldDB" id="A0A167WPB6"/>
<dbReference type="GO" id="GO:0032259">
    <property type="term" value="P:methylation"/>
    <property type="evidence" value="ECO:0007669"/>
    <property type="project" value="UniProtKB-KW"/>
</dbReference>
<dbReference type="Gene3D" id="3.40.50.150">
    <property type="entry name" value="Vaccinia Virus protein VP39"/>
    <property type="match status" value="2"/>
</dbReference>
<dbReference type="STRING" id="1081104.A0A167WPB6"/>
<reference evidence="5 6" key="1">
    <citation type="journal article" date="2016" name="Genome Biol. Evol.">
        <title>Divergent and convergent evolution of fungal pathogenicity.</title>
        <authorList>
            <person name="Shang Y."/>
            <person name="Xiao G."/>
            <person name="Zheng P."/>
            <person name="Cen K."/>
            <person name="Zhan S."/>
            <person name="Wang C."/>
        </authorList>
    </citation>
    <scope>NUCLEOTIDE SEQUENCE [LARGE SCALE GENOMIC DNA]</scope>
    <source>
        <strain evidence="5 6">ARSEF 2679</strain>
    </source>
</reference>
<dbReference type="InterPro" id="IPR029063">
    <property type="entry name" value="SAM-dependent_MTases_sf"/>
</dbReference>
<dbReference type="GeneID" id="30021045"/>
<dbReference type="GO" id="GO:0008757">
    <property type="term" value="F:S-adenosylmethionine-dependent methyltransferase activity"/>
    <property type="evidence" value="ECO:0007669"/>
    <property type="project" value="InterPro"/>
</dbReference>
<organism evidence="5 6">
    <name type="scientific">Cordyceps fumosorosea (strain ARSEF 2679)</name>
    <name type="common">Isaria fumosorosea</name>
    <dbReference type="NCBI Taxonomy" id="1081104"/>
    <lineage>
        <taxon>Eukaryota</taxon>
        <taxon>Fungi</taxon>
        <taxon>Dikarya</taxon>
        <taxon>Ascomycota</taxon>
        <taxon>Pezizomycotina</taxon>
        <taxon>Sordariomycetes</taxon>
        <taxon>Hypocreomycetidae</taxon>
        <taxon>Hypocreales</taxon>
        <taxon>Cordycipitaceae</taxon>
        <taxon>Cordyceps</taxon>
    </lineage>
</organism>
<evidence type="ECO:0000259" key="3">
    <source>
        <dbReference type="Pfam" id="PF08241"/>
    </source>
</evidence>
<dbReference type="Pfam" id="PF13649">
    <property type="entry name" value="Methyltransf_25"/>
    <property type="match status" value="1"/>
</dbReference>
<comment type="caution">
    <text evidence="5">The sequence shown here is derived from an EMBL/GenBank/DDBJ whole genome shotgun (WGS) entry which is preliminary data.</text>
</comment>
<name>A0A167WPB6_CORFA</name>
<dbReference type="Pfam" id="PF08241">
    <property type="entry name" value="Methyltransf_11"/>
    <property type="match status" value="1"/>
</dbReference>
<dbReference type="SUPFAM" id="SSF53335">
    <property type="entry name" value="S-adenosyl-L-methionine-dependent methyltransferases"/>
    <property type="match status" value="2"/>
</dbReference>
<keyword evidence="2 5" id="KW-0808">Transferase</keyword>
<evidence type="ECO:0000256" key="2">
    <source>
        <dbReference type="ARBA" id="ARBA00022679"/>
    </source>
</evidence>
<evidence type="ECO:0000256" key="1">
    <source>
        <dbReference type="ARBA" id="ARBA00022603"/>
    </source>
</evidence>